<dbReference type="Proteomes" id="UP000240243">
    <property type="component" value="Unassembled WGS sequence"/>
</dbReference>
<name>A0A2P7R653_9GAMM</name>
<dbReference type="InterPro" id="IPR036249">
    <property type="entry name" value="Thioredoxin-like_sf"/>
</dbReference>
<proteinExistence type="predicted"/>
<dbReference type="AlphaFoldDB" id="A0A2P7R653"/>
<accession>A0A2P7R653</accession>
<evidence type="ECO:0000259" key="1">
    <source>
        <dbReference type="Pfam" id="PF01323"/>
    </source>
</evidence>
<dbReference type="InterPro" id="IPR001853">
    <property type="entry name" value="DSBA-like_thioredoxin_dom"/>
</dbReference>
<organism evidence="2 3">
    <name type="scientific">Zobellella endophytica</name>
    <dbReference type="NCBI Taxonomy" id="2116700"/>
    <lineage>
        <taxon>Bacteria</taxon>
        <taxon>Pseudomonadati</taxon>
        <taxon>Pseudomonadota</taxon>
        <taxon>Gammaproteobacteria</taxon>
        <taxon>Aeromonadales</taxon>
        <taxon>Aeromonadaceae</taxon>
        <taxon>Zobellella</taxon>
    </lineage>
</organism>
<evidence type="ECO:0000313" key="3">
    <source>
        <dbReference type="Proteomes" id="UP000240243"/>
    </source>
</evidence>
<feature type="domain" description="DSBA-like thioredoxin" evidence="1">
    <location>
        <begin position="5"/>
        <end position="193"/>
    </location>
</feature>
<dbReference type="RefSeq" id="WP_106729559.1">
    <property type="nucleotide sequence ID" value="NZ_PXYG01000003.1"/>
</dbReference>
<dbReference type="SUPFAM" id="SSF52833">
    <property type="entry name" value="Thioredoxin-like"/>
    <property type="match status" value="1"/>
</dbReference>
<reference evidence="2 3" key="1">
    <citation type="submission" date="2018-03" db="EMBL/GenBank/DDBJ databases">
        <title>The draft genome of Zobellella sp. 59N8.</title>
        <authorList>
            <person name="Liu L."/>
            <person name="Li L."/>
            <person name="Zhang X."/>
            <person name="Liang L."/>
            <person name="Wang T."/>
        </authorList>
    </citation>
    <scope>NUCLEOTIDE SEQUENCE [LARGE SCALE GENOMIC DNA]</scope>
    <source>
        <strain evidence="2 3">59N8</strain>
    </source>
</reference>
<dbReference type="PANTHER" id="PTHR13887:SF41">
    <property type="entry name" value="THIOREDOXIN SUPERFAMILY PROTEIN"/>
    <property type="match status" value="1"/>
</dbReference>
<dbReference type="PANTHER" id="PTHR13887">
    <property type="entry name" value="GLUTATHIONE S-TRANSFERASE KAPPA"/>
    <property type="match status" value="1"/>
</dbReference>
<comment type="caution">
    <text evidence="2">The sequence shown here is derived from an EMBL/GenBank/DDBJ whole genome shotgun (WGS) entry which is preliminary data.</text>
</comment>
<dbReference type="GO" id="GO:0016491">
    <property type="term" value="F:oxidoreductase activity"/>
    <property type="evidence" value="ECO:0007669"/>
    <property type="project" value="InterPro"/>
</dbReference>
<dbReference type="Pfam" id="PF01323">
    <property type="entry name" value="DSBA"/>
    <property type="match status" value="1"/>
</dbReference>
<keyword evidence="3" id="KW-1185">Reference proteome</keyword>
<protein>
    <submittedName>
        <fullName evidence="2">DsbA family protein</fullName>
    </submittedName>
</protein>
<dbReference type="EMBL" id="PXYG01000003">
    <property type="protein sequence ID" value="PSJ45696.1"/>
    <property type="molecule type" value="Genomic_DNA"/>
</dbReference>
<sequence length="206" mass="23334">MSKVTIEFFHDAVCGWCYVLSPRLRKLVERADVEVKQRCFVLQRNDEEMVQRFGSLAAAKSEILNHWVACQQKADDPTRFNIEGMRAQPFSYPSGYLAALGAKAAELLGHSDSHWDYFDEIQRLHLKVNDNIGDRDVIIAAAGNIGLDTEAFAKVLDSDEVRQAVEADLKRARDFNLRSIPSLIINGEHVVSDTLTNERIEQLFLK</sequence>
<dbReference type="OrthoDB" id="9813770at2"/>
<gene>
    <name evidence="2" type="ORF">C7H85_09950</name>
</gene>
<dbReference type="Gene3D" id="3.40.30.10">
    <property type="entry name" value="Glutaredoxin"/>
    <property type="match status" value="1"/>
</dbReference>
<evidence type="ECO:0000313" key="2">
    <source>
        <dbReference type="EMBL" id="PSJ45696.1"/>
    </source>
</evidence>